<dbReference type="EMBL" id="SMFU01000008">
    <property type="protein sequence ID" value="TCK06990.1"/>
    <property type="molecule type" value="Genomic_DNA"/>
</dbReference>
<accession>A0A4R1GIQ7</accession>
<evidence type="ECO:0000256" key="2">
    <source>
        <dbReference type="SAM" id="SignalP"/>
    </source>
</evidence>
<reference evidence="3 4" key="1">
    <citation type="submission" date="2019-03" db="EMBL/GenBank/DDBJ databases">
        <title>Genomic Encyclopedia of Archaeal and Bacterial Type Strains, Phase II (KMG-II): from individual species to whole genera.</title>
        <authorList>
            <person name="Goeker M."/>
        </authorList>
    </citation>
    <scope>NUCLEOTIDE SEQUENCE [LARGE SCALE GENOMIC DNA]</scope>
    <source>
        <strain evidence="3 4">DSM 27697</strain>
    </source>
</reference>
<keyword evidence="1 2" id="KW-0732">Signal</keyword>
<feature type="signal peptide" evidence="2">
    <location>
        <begin position="1"/>
        <end position="21"/>
    </location>
</feature>
<feature type="chain" id="PRO_5020812984" evidence="2">
    <location>
        <begin position="22"/>
        <end position="182"/>
    </location>
</feature>
<keyword evidence="4" id="KW-1185">Reference proteome</keyword>
<sequence>MNNLMISRRKFLQTASMVAAAVSVLPGINAFSGVLTEDSRMTDLERQVFGKMLQIALPTDGSSLVAPSSLPVQPTLEQALLAGMAPHIRQGLRGGIGYFNEGPVEQFGGTFVELNDADASRFVDQWADSNEVPQRALAMGLKKLTVLAYWAIPDTWAPLGYDGPVSDKWNLPSLGNTPEPQA</sequence>
<evidence type="ECO:0000313" key="4">
    <source>
        <dbReference type="Proteomes" id="UP000294546"/>
    </source>
</evidence>
<dbReference type="RefSeq" id="WP_132290815.1">
    <property type="nucleotide sequence ID" value="NZ_SMFU01000008.1"/>
</dbReference>
<dbReference type="NCBIfam" id="TIGR01409">
    <property type="entry name" value="TAT_signal_seq"/>
    <property type="match status" value="1"/>
</dbReference>
<dbReference type="InterPro" id="IPR019546">
    <property type="entry name" value="TAT_signal_bac_arc"/>
</dbReference>
<evidence type="ECO:0000313" key="3">
    <source>
        <dbReference type="EMBL" id="TCK06990.1"/>
    </source>
</evidence>
<dbReference type="InterPro" id="IPR006311">
    <property type="entry name" value="TAT_signal"/>
</dbReference>
<name>A0A4R1GIQ7_9GAMM</name>
<dbReference type="AlphaFoldDB" id="A0A4R1GIQ7"/>
<dbReference type="OrthoDB" id="6077162at2"/>
<dbReference type="PROSITE" id="PS51318">
    <property type="entry name" value="TAT"/>
    <property type="match status" value="1"/>
</dbReference>
<proteinExistence type="predicted"/>
<gene>
    <name evidence="3" type="ORF">CLV83_1840</name>
</gene>
<organism evidence="3 4">
    <name type="scientific">Marinobacterium mangrovicola</name>
    <dbReference type="NCBI Taxonomy" id="1476959"/>
    <lineage>
        <taxon>Bacteria</taxon>
        <taxon>Pseudomonadati</taxon>
        <taxon>Pseudomonadota</taxon>
        <taxon>Gammaproteobacteria</taxon>
        <taxon>Oceanospirillales</taxon>
        <taxon>Oceanospirillaceae</taxon>
        <taxon>Marinobacterium</taxon>
    </lineage>
</organism>
<dbReference type="Proteomes" id="UP000294546">
    <property type="component" value="Unassembled WGS sequence"/>
</dbReference>
<comment type="caution">
    <text evidence="3">The sequence shown here is derived from an EMBL/GenBank/DDBJ whole genome shotgun (WGS) entry which is preliminary data.</text>
</comment>
<protein>
    <submittedName>
        <fullName evidence="3">Secreted protein</fullName>
    </submittedName>
</protein>
<evidence type="ECO:0000256" key="1">
    <source>
        <dbReference type="ARBA" id="ARBA00022729"/>
    </source>
</evidence>